<name>A0ABR9CMB1_9HYPH</name>
<organism evidence="11 12">
    <name type="scientific">Roseibium litorale</name>
    <dbReference type="NCBI Taxonomy" id="2803841"/>
    <lineage>
        <taxon>Bacteria</taxon>
        <taxon>Pseudomonadati</taxon>
        <taxon>Pseudomonadota</taxon>
        <taxon>Alphaproteobacteria</taxon>
        <taxon>Hyphomicrobiales</taxon>
        <taxon>Stappiaceae</taxon>
        <taxon>Roseibium</taxon>
    </lineage>
</organism>
<comment type="similarity">
    <text evidence="4">Belongs to the methyl-accepting chemotaxis (MCP) protein family.</text>
</comment>
<dbReference type="Proteomes" id="UP000632063">
    <property type="component" value="Unassembled WGS sequence"/>
</dbReference>
<dbReference type="Pfam" id="PF00672">
    <property type="entry name" value="HAMP"/>
    <property type="match status" value="1"/>
</dbReference>
<dbReference type="SMART" id="SM00304">
    <property type="entry name" value="HAMP"/>
    <property type="match status" value="1"/>
</dbReference>
<sequence length="668" mass="70501">MNANRKLATNRVSGLSVRVRILSLSLITAIGLLILGGVFWWSQNRVASSFNELAGSASLSRELGDLAQIVDRMQNIEKGYLAKPDDLSFTSFQEQLTAAEQSLQAIASRGDTSQFEAELADVRDTLDGVGGAFGTLNSIQSTIGFDSEGGLRGTLVQTAGAVQARLKKEMNFGGNPDTEKLFRAILEIQLAEREYTINRNDVALGNFEVAFGRYERLIKKAYLPNEIKDEIAKNMVLYREAFDSFTAADIEKGKSAELLENLFDLLPPRLQVLNEAARQSELSAQAALETIRGFSSGVVLFVIFGLLIGLSAAAVVIGRSIAVPLGRLSSAMEELASGKTDIKLPEVKGSREIAAMAATVSVFRDNAVERQSLTLASEAENAQRDARVARLEDLISSFEGMVDRALQSLDHATDELVQTSAAVEAAADDVAGQASEAGNAVRIAAENVNSAASATEELAASINEIASQASKSTDVAKKAVTSALETSRTMDKLSSAADHIGEVMGLIRDIANQTNLLALNATIEAARAGEAGKGFAVVAAEVKQLADQTSRATEDIANQVEAIQGSSSQALSAISEVSDIITEMEGLASAVASAVVQQDAAVQSIARNVSDASSRSDEGATRMGAVAGATDHARATGAEVERLAKSLAEQAALIRREISSFLTGVRAA</sequence>
<evidence type="ECO:0000256" key="3">
    <source>
        <dbReference type="ARBA" id="ARBA00023224"/>
    </source>
</evidence>
<reference evidence="12" key="1">
    <citation type="submission" date="2020-09" db="EMBL/GenBank/DDBJ databases">
        <title>The genome sequence of strain Labrenzia suaedae 4C16A.</title>
        <authorList>
            <person name="Liu Y."/>
        </authorList>
    </citation>
    <scope>NUCLEOTIDE SEQUENCE [LARGE SCALE GENOMIC DNA]</scope>
    <source>
        <strain evidence="12">4C16A</strain>
    </source>
</reference>
<evidence type="ECO:0000256" key="4">
    <source>
        <dbReference type="ARBA" id="ARBA00029447"/>
    </source>
</evidence>
<evidence type="ECO:0000313" key="12">
    <source>
        <dbReference type="Proteomes" id="UP000632063"/>
    </source>
</evidence>
<keyword evidence="7" id="KW-1133">Transmembrane helix</keyword>
<feature type="transmembrane region" description="Helical" evidence="7">
    <location>
        <begin position="21"/>
        <end position="41"/>
    </location>
</feature>
<evidence type="ECO:0000256" key="5">
    <source>
        <dbReference type="PROSITE-ProRule" id="PRU00284"/>
    </source>
</evidence>
<keyword evidence="12" id="KW-1185">Reference proteome</keyword>
<dbReference type="Pfam" id="PF00015">
    <property type="entry name" value="MCPsignal"/>
    <property type="match status" value="1"/>
</dbReference>
<protein>
    <submittedName>
        <fullName evidence="11">HAMP domain-containing protein</fullName>
    </submittedName>
</protein>
<proteinExistence type="inferred from homology"/>
<dbReference type="PANTHER" id="PTHR32089:SF112">
    <property type="entry name" value="LYSOZYME-LIKE PROTEIN-RELATED"/>
    <property type="match status" value="1"/>
</dbReference>
<feature type="domain" description="T-SNARE coiled-coil homology" evidence="9">
    <location>
        <begin position="564"/>
        <end position="626"/>
    </location>
</feature>
<dbReference type="PANTHER" id="PTHR32089">
    <property type="entry name" value="METHYL-ACCEPTING CHEMOTAXIS PROTEIN MCPB"/>
    <property type="match status" value="1"/>
</dbReference>
<dbReference type="InterPro" id="IPR004089">
    <property type="entry name" value="MCPsignal_dom"/>
</dbReference>
<evidence type="ECO:0000256" key="6">
    <source>
        <dbReference type="SAM" id="MobiDB-lite"/>
    </source>
</evidence>
<dbReference type="SMART" id="SM00283">
    <property type="entry name" value="MA"/>
    <property type="match status" value="1"/>
</dbReference>
<evidence type="ECO:0000256" key="1">
    <source>
        <dbReference type="ARBA" id="ARBA00004429"/>
    </source>
</evidence>
<dbReference type="PROSITE" id="PS50192">
    <property type="entry name" value="T_SNARE"/>
    <property type="match status" value="1"/>
</dbReference>
<feature type="domain" description="Methyl-accepting transducer" evidence="8">
    <location>
        <begin position="412"/>
        <end position="634"/>
    </location>
</feature>
<feature type="domain" description="HAMP" evidence="10">
    <location>
        <begin position="319"/>
        <end position="372"/>
    </location>
</feature>
<dbReference type="InterPro" id="IPR003660">
    <property type="entry name" value="HAMP_dom"/>
</dbReference>
<dbReference type="Gene3D" id="6.10.340.10">
    <property type="match status" value="1"/>
</dbReference>
<keyword evidence="2" id="KW-0997">Cell inner membrane</keyword>
<evidence type="ECO:0000259" key="10">
    <source>
        <dbReference type="PROSITE" id="PS50885"/>
    </source>
</evidence>
<keyword evidence="2" id="KW-1003">Cell membrane</keyword>
<accession>A0ABR9CMB1</accession>
<evidence type="ECO:0000256" key="7">
    <source>
        <dbReference type="SAM" id="Phobius"/>
    </source>
</evidence>
<dbReference type="SUPFAM" id="SSF58104">
    <property type="entry name" value="Methyl-accepting chemotaxis protein (MCP) signaling domain"/>
    <property type="match status" value="1"/>
</dbReference>
<feature type="region of interest" description="Disordered" evidence="6">
    <location>
        <begin position="612"/>
        <end position="632"/>
    </location>
</feature>
<dbReference type="PROSITE" id="PS50111">
    <property type="entry name" value="CHEMOTAXIS_TRANSDUC_2"/>
    <property type="match status" value="1"/>
</dbReference>
<gene>
    <name evidence="11" type="ORF">IG616_10565</name>
</gene>
<evidence type="ECO:0000256" key="2">
    <source>
        <dbReference type="ARBA" id="ARBA00022519"/>
    </source>
</evidence>
<feature type="transmembrane region" description="Helical" evidence="7">
    <location>
        <begin position="298"/>
        <end position="322"/>
    </location>
</feature>
<dbReference type="Gene3D" id="1.10.287.950">
    <property type="entry name" value="Methyl-accepting chemotaxis protein"/>
    <property type="match status" value="1"/>
</dbReference>
<keyword evidence="3 5" id="KW-0807">Transducer</keyword>
<reference evidence="11 12" key="2">
    <citation type="journal article" date="2021" name="Int. J. Syst. Evol. Microbiol.">
        <title>Roseibium litorale sp. nov., isolated from a tidal flat sediment and proposal for the reclassification of Labrenzia polysiphoniae as Roseibium polysiphoniae comb. nov.</title>
        <authorList>
            <person name="Liu Y."/>
            <person name="Pei T."/>
            <person name="Du J."/>
            <person name="Chao M."/>
            <person name="Deng M.R."/>
            <person name="Zhu H."/>
        </authorList>
    </citation>
    <scope>NUCLEOTIDE SEQUENCE [LARGE SCALE GENOMIC DNA]</scope>
    <source>
        <strain evidence="11 12">4C16A</strain>
    </source>
</reference>
<evidence type="ECO:0000259" key="9">
    <source>
        <dbReference type="PROSITE" id="PS50192"/>
    </source>
</evidence>
<dbReference type="InterPro" id="IPR000727">
    <property type="entry name" value="T_SNARE_dom"/>
</dbReference>
<evidence type="ECO:0000313" key="11">
    <source>
        <dbReference type="EMBL" id="MBD8891994.1"/>
    </source>
</evidence>
<keyword evidence="7" id="KW-0472">Membrane</keyword>
<dbReference type="InterPro" id="IPR032255">
    <property type="entry name" value="HBM"/>
</dbReference>
<dbReference type="PROSITE" id="PS50885">
    <property type="entry name" value="HAMP"/>
    <property type="match status" value="1"/>
</dbReference>
<comment type="caution">
    <text evidence="11">The sequence shown here is derived from an EMBL/GenBank/DDBJ whole genome shotgun (WGS) entry which is preliminary data.</text>
</comment>
<comment type="subcellular location">
    <subcellularLocation>
        <location evidence="1">Cell inner membrane</location>
        <topology evidence="1">Multi-pass membrane protein</topology>
    </subcellularLocation>
</comment>
<keyword evidence="7" id="KW-0812">Transmembrane</keyword>
<evidence type="ECO:0000259" key="8">
    <source>
        <dbReference type="PROSITE" id="PS50111"/>
    </source>
</evidence>
<dbReference type="SMART" id="SM01358">
    <property type="entry name" value="HBM"/>
    <property type="match status" value="1"/>
</dbReference>
<dbReference type="EMBL" id="JACYXI010000006">
    <property type="protein sequence ID" value="MBD8891994.1"/>
    <property type="molecule type" value="Genomic_DNA"/>
</dbReference>